<reference evidence="2 3" key="1">
    <citation type="submission" date="2019-03" db="EMBL/GenBank/DDBJ databases">
        <title>First draft genome of Liparis tanakae, snailfish: a comprehensive survey of snailfish specific genes.</title>
        <authorList>
            <person name="Kim W."/>
            <person name="Song I."/>
            <person name="Jeong J.-H."/>
            <person name="Kim D."/>
            <person name="Kim S."/>
            <person name="Ryu S."/>
            <person name="Song J.Y."/>
            <person name="Lee S.K."/>
        </authorList>
    </citation>
    <scope>NUCLEOTIDE SEQUENCE [LARGE SCALE GENOMIC DNA]</scope>
    <source>
        <tissue evidence="2">Muscle</tissue>
    </source>
</reference>
<protein>
    <submittedName>
        <fullName evidence="2">Uncharacterized protein</fullName>
    </submittedName>
</protein>
<feature type="region of interest" description="Disordered" evidence="1">
    <location>
        <begin position="1"/>
        <end position="68"/>
    </location>
</feature>
<dbReference type="Proteomes" id="UP000314294">
    <property type="component" value="Unassembled WGS sequence"/>
</dbReference>
<feature type="compositionally biased region" description="Polar residues" evidence="1">
    <location>
        <begin position="21"/>
        <end position="33"/>
    </location>
</feature>
<name>A0A4Z2ITT6_9TELE</name>
<dbReference type="AlphaFoldDB" id="A0A4Z2ITT6"/>
<proteinExistence type="predicted"/>
<sequence length="68" mass="8060">MNEFWKSRRRLEKNGEPKNAFMSSRHQHNTTVSPVMDDTVVESPPAEDSMLNPVRRTLKPRPYRYTEL</sequence>
<keyword evidence="3" id="KW-1185">Reference proteome</keyword>
<comment type="caution">
    <text evidence="2">The sequence shown here is derived from an EMBL/GenBank/DDBJ whole genome shotgun (WGS) entry which is preliminary data.</text>
</comment>
<evidence type="ECO:0000313" key="3">
    <source>
        <dbReference type="Proteomes" id="UP000314294"/>
    </source>
</evidence>
<accession>A0A4Z2ITT6</accession>
<evidence type="ECO:0000256" key="1">
    <source>
        <dbReference type="SAM" id="MobiDB-lite"/>
    </source>
</evidence>
<organism evidence="2 3">
    <name type="scientific">Liparis tanakae</name>
    <name type="common">Tanaka's snailfish</name>
    <dbReference type="NCBI Taxonomy" id="230148"/>
    <lineage>
        <taxon>Eukaryota</taxon>
        <taxon>Metazoa</taxon>
        <taxon>Chordata</taxon>
        <taxon>Craniata</taxon>
        <taxon>Vertebrata</taxon>
        <taxon>Euteleostomi</taxon>
        <taxon>Actinopterygii</taxon>
        <taxon>Neopterygii</taxon>
        <taxon>Teleostei</taxon>
        <taxon>Neoteleostei</taxon>
        <taxon>Acanthomorphata</taxon>
        <taxon>Eupercaria</taxon>
        <taxon>Perciformes</taxon>
        <taxon>Cottioidei</taxon>
        <taxon>Cottales</taxon>
        <taxon>Liparidae</taxon>
        <taxon>Liparis</taxon>
    </lineage>
</organism>
<evidence type="ECO:0000313" key="2">
    <source>
        <dbReference type="EMBL" id="TNN80722.1"/>
    </source>
</evidence>
<dbReference type="EMBL" id="SRLO01000051">
    <property type="protein sequence ID" value="TNN80722.1"/>
    <property type="molecule type" value="Genomic_DNA"/>
</dbReference>
<gene>
    <name evidence="2" type="ORF">EYF80_008956</name>
</gene>